<evidence type="ECO:0000313" key="4">
    <source>
        <dbReference type="EMBL" id="OUD13981.1"/>
    </source>
</evidence>
<comment type="subcellular location">
    <subcellularLocation>
        <location evidence="3">Cytoplasm</location>
    </subcellularLocation>
</comment>
<dbReference type="GO" id="GO:0005737">
    <property type="term" value="C:cytoplasm"/>
    <property type="evidence" value="ECO:0007669"/>
    <property type="project" value="UniProtKB-SubCell"/>
</dbReference>
<dbReference type="PANTHER" id="PTHR33620:SF1">
    <property type="entry name" value="UREASE ACCESSORY PROTEIN F"/>
    <property type="match status" value="1"/>
</dbReference>
<dbReference type="Gene3D" id="1.10.4190.10">
    <property type="entry name" value="Urease accessory protein UreF"/>
    <property type="match status" value="1"/>
</dbReference>
<evidence type="ECO:0000313" key="5">
    <source>
        <dbReference type="Proteomes" id="UP000194798"/>
    </source>
</evidence>
<dbReference type="AlphaFoldDB" id="A0A251X7M6"/>
<dbReference type="GO" id="GO:0016151">
    <property type="term" value="F:nickel cation binding"/>
    <property type="evidence" value="ECO:0007669"/>
    <property type="project" value="UniProtKB-UniRule"/>
</dbReference>
<keyword evidence="1 3" id="KW-0996">Nickel insertion</keyword>
<dbReference type="RefSeq" id="WP_086487765.1">
    <property type="nucleotide sequence ID" value="NZ_MSLT01000012.1"/>
</dbReference>
<proteinExistence type="inferred from homology"/>
<gene>
    <name evidence="3" type="primary">ureF</name>
    <name evidence="4" type="ORF">TPSD3_06450</name>
</gene>
<dbReference type="HAMAP" id="MF_01385">
    <property type="entry name" value="UreF"/>
    <property type="match status" value="1"/>
</dbReference>
<comment type="subunit">
    <text evidence="3">UreD, UreF and UreG form a complex that acts as a GTP-hydrolysis-dependent molecular chaperone, activating the urease apoprotein by helping to assemble the nickel containing metallocenter of UreC. The UreE protein probably delivers the nickel.</text>
</comment>
<comment type="similarity">
    <text evidence="3">Belongs to the UreF family.</text>
</comment>
<evidence type="ECO:0000256" key="3">
    <source>
        <dbReference type="HAMAP-Rule" id="MF_01385"/>
    </source>
</evidence>
<dbReference type="Pfam" id="PF01730">
    <property type="entry name" value="UreF"/>
    <property type="match status" value="1"/>
</dbReference>
<dbReference type="InterPro" id="IPR038277">
    <property type="entry name" value="UreF_sf"/>
</dbReference>
<dbReference type="PIRSF" id="PIRSF009467">
    <property type="entry name" value="Ureas_acces_UreF"/>
    <property type="match status" value="1"/>
</dbReference>
<dbReference type="InterPro" id="IPR002639">
    <property type="entry name" value="UreF"/>
</dbReference>
<organism evidence="4 5">
    <name type="scientific">Thioflexithrix psekupsensis</name>
    <dbReference type="NCBI Taxonomy" id="1570016"/>
    <lineage>
        <taxon>Bacteria</taxon>
        <taxon>Pseudomonadati</taxon>
        <taxon>Pseudomonadota</taxon>
        <taxon>Gammaproteobacteria</taxon>
        <taxon>Thiotrichales</taxon>
        <taxon>Thioflexithrix</taxon>
    </lineage>
</organism>
<keyword evidence="3" id="KW-0963">Cytoplasm</keyword>
<keyword evidence="2 3" id="KW-0143">Chaperone</keyword>
<accession>A0A251X7M6</accession>
<dbReference type="EMBL" id="MSLT01000012">
    <property type="protein sequence ID" value="OUD13981.1"/>
    <property type="molecule type" value="Genomic_DNA"/>
</dbReference>
<comment type="function">
    <text evidence="3">Required for maturation of urease via the functional incorporation of the urease nickel metallocenter.</text>
</comment>
<dbReference type="PANTHER" id="PTHR33620">
    <property type="entry name" value="UREASE ACCESSORY PROTEIN F"/>
    <property type="match status" value="1"/>
</dbReference>
<evidence type="ECO:0000256" key="1">
    <source>
        <dbReference type="ARBA" id="ARBA00022988"/>
    </source>
</evidence>
<reference evidence="4 5" key="1">
    <citation type="submission" date="2016-12" db="EMBL/GenBank/DDBJ databases">
        <title>Thioflexothrix psekupsii D3 genome sequencing and assembly.</title>
        <authorList>
            <person name="Fomenkov A."/>
            <person name="Vincze T."/>
            <person name="Grabovich M."/>
            <person name="Anton B.P."/>
            <person name="Dubinina G."/>
            <person name="Orlova M."/>
            <person name="Belousova E."/>
            <person name="Roberts R.J."/>
        </authorList>
    </citation>
    <scope>NUCLEOTIDE SEQUENCE [LARGE SCALE GENOMIC DNA]</scope>
    <source>
        <strain evidence="4">D3</strain>
    </source>
</reference>
<dbReference type="OrthoDB" id="9798772at2"/>
<dbReference type="Proteomes" id="UP000194798">
    <property type="component" value="Unassembled WGS sequence"/>
</dbReference>
<evidence type="ECO:0000256" key="2">
    <source>
        <dbReference type="ARBA" id="ARBA00023186"/>
    </source>
</evidence>
<protein>
    <recommendedName>
        <fullName evidence="3">Urease accessory protein UreF</fullName>
    </recommendedName>
</protein>
<keyword evidence="5" id="KW-1185">Reference proteome</keyword>
<sequence length="228" mass="25768">MPTESHSTARLHLFHLVSPLLPIGMFAYSQGLEAAITQKWVNHSSDAQDWIHGLLSRHLTQLDIPIIARLHSAFGDKNREKVDYWNRYLYASRETAELRAEDQALGLALARLLRELAVPEAAQWYQHHKPVCYATLFTLAAVHWQLSLEETAQAYLWSWLENQVAAAVKLIPLGQSEGQRILLAGLNHIPHCVSLGLQITDDDIGQTSPAFSIASAWHETQYSRLFRS</sequence>
<comment type="caution">
    <text evidence="4">The sequence shown here is derived from an EMBL/GenBank/DDBJ whole genome shotgun (WGS) entry which is preliminary data.</text>
</comment>
<name>A0A251X7M6_9GAMM</name>